<dbReference type="EMBL" id="SGXC01000001">
    <property type="protein sequence ID" value="RZS85408.1"/>
    <property type="molecule type" value="Genomic_DNA"/>
</dbReference>
<organism evidence="3 4">
    <name type="scientific">Pigmentiphaga kullae</name>
    <dbReference type="NCBI Taxonomy" id="151784"/>
    <lineage>
        <taxon>Bacteria</taxon>
        <taxon>Pseudomonadati</taxon>
        <taxon>Pseudomonadota</taxon>
        <taxon>Betaproteobacteria</taxon>
        <taxon>Burkholderiales</taxon>
        <taxon>Alcaligenaceae</taxon>
        <taxon>Pigmentiphaga</taxon>
    </lineage>
</organism>
<proteinExistence type="predicted"/>
<evidence type="ECO:0000313" key="3">
    <source>
        <dbReference type="EMBL" id="RZS85408.1"/>
    </source>
</evidence>
<dbReference type="Pfam" id="PF20434">
    <property type="entry name" value="BD-FAE"/>
    <property type="match status" value="1"/>
</dbReference>
<comment type="caution">
    <text evidence="3">The sequence shown here is derived from an EMBL/GenBank/DDBJ whole genome shotgun (WGS) entry which is preliminary data.</text>
</comment>
<evidence type="ECO:0000313" key="4">
    <source>
        <dbReference type="Proteomes" id="UP000292445"/>
    </source>
</evidence>
<keyword evidence="4" id="KW-1185">Reference proteome</keyword>
<sequence>MPNPPAIPPSLRQAMAELGPRWGTSVQAHVRQMVLGFSEVLRDAPKLATVTRDIPYGGDPRQCLDVFQPLGPAAARRPVLMFVHGGAFVEGEKDRTAEIYSNVLWYFARHGIIGVNVEFRLAPAHPYPSGTQDIAAAVAWVRAHADELGADPGRIFLMGHSAGGTHAAHYAYDARFHPLEGHGLAGLVVVSGRVRAENSAENPNASRVEAYYGTSPATMEDGSPVNHVTAQALPTMIAVAEYENPLIDVHCVELLAALTRVRRRAPRFVWMAGHNHTSIVAHFNTAEDDLGRQILAFMERPS</sequence>
<dbReference type="SUPFAM" id="SSF53474">
    <property type="entry name" value="alpha/beta-Hydrolases"/>
    <property type="match status" value="1"/>
</dbReference>
<dbReference type="GO" id="GO:0016787">
    <property type="term" value="F:hydrolase activity"/>
    <property type="evidence" value="ECO:0007669"/>
    <property type="project" value="UniProtKB-KW"/>
</dbReference>
<evidence type="ECO:0000256" key="1">
    <source>
        <dbReference type="ARBA" id="ARBA00022801"/>
    </source>
</evidence>
<keyword evidence="1 3" id="KW-0378">Hydrolase</keyword>
<dbReference type="Gene3D" id="3.40.50.1820">
    <property type="entry name" value="alpha/beta hydrolase"/>
    <property type="match status" value="1"/>
</dbReference>
<feature type="domain" description="BD-FAE-like" evidence="2">
    <location>
        <begin position="64"/>
        <end position="237"/>
    </location>
</feature>
<evidence type="ECO:0000259" key="2">
    <source>
        <dbReference type="Pfam" id="PF20434"/>
    </source>
</evidence>
<dbReference type="RefSeq" id="WP_130356625.1">
    <property type="nucleotide sequence ID" value="NZ_SGXC01000001.1"/>
</dbReference>
<dbReference type="InterPro" id="IPR050300">
    <property type="entry name" value="GDXG_lipolytic_enzyme"/>
</dbReference>
<protein>
    <submittedName>
        <fullName evidence="3">Alpha/beta hydrolase family protein</fullName>
    </submittedName>
</protein>
<accession>A0A4Q7NKG6</accession>
<dbReference type="InterPro" id="IPR029058">
    <property type="entry name" value="AB_hydrolase_fold"/>
</dbReference>
<dbReference type="OrthoDB" id="9771666at2"/>
<dbReference type="InterPro" id="IPR049492">
    <property type="entry name" value="BD-FAE-like_dom"/>
</dbReference>
<name>A0A4Q7NKG6_9BURK</name>
<dbReference type="PANTHER" id="PTHR48081:SF33">
    <property type="entry name" value="KYNURENINE FORMAMIDASE"/>
    <property type="match status" value="1"/>
</dbReference>
<gene>
    <name evidence="3" type="ORF">EV675_1432</name>
</gene>
<dbReference type="Proteomes" id="UP000292445">
    <property type="component" value="Unassembled WGS sequence"/>
</dbReference>
<dbReference type="PANTHER" id="PTHR48081">
    <property type="entry name" value="AB HYDROLASE SUPERFAMILY PROTEIN C4A8.06C"/>
    <property type="match status" value="1"/>
</dbReference>
<reference evidence="3 4" key="1">
    <citation type="submission" date="2019-02" db="EMBL/GenBank/DDBJ databases">
        <title>Genomic Encyclopedia of Type Strains, Phase IV (KMG-IV): sequencing the most valuable type-strain genomes for metagenomic binning, comparative biology and taxonomic classification.</title>
        <authorList>
            <person name="Goeker M."/>
        </authorList>
    </citation>
    <scope>NUCLEOTIDE SEQUENCE [LARGE SCALE GENOMIC DNA]</scope>
    <source>
        <strain evidence="3 4">K24</strain>
    </source>
</reference>
<dbReference type="AlphaFoldDB" id="A0A4Q7NKG6"/>